<feature type="compositionally biased region" description="Basic and acidic residues" evidence="1">
    <location>
        <begin position="105"/>
        <end position="122"/>
    </location>
</feature>
<protein>
    <submittedName>
        <fullName evidence="2">Uncharacterized protein</fullName>
    </submittedName>
</protein>
<dbReference type="AlphaFoldDB" id="A0A8E2EZN9"/>
<keyword evidence="3" id="KW-1185">Reference proteome</keyword>
<dbReference type="Proteomes" id="UP000250140">
    <property type="component" value="Unassembled WGS sequence"/>
</dbReference>
<feature type="compositionally biased region" description="Polar residues" evidence="1">
    <location>
        <begin position="87"/>
        <end position="104"/>
    </location>
</feature>
<evidence type="ECO:0000313" key="2">
    <source>
        <dbReference type="EMBL" id="OCL07846.1"/>
    </source>
</evidence>
<evidence type="ECO:0000313" key="3">
    <source>
        <dbReference type="Proteomes" id="UP000250140"/>
    </source>
</evidence>
<reference evidence="2 3" key="1">
    <citation type="journal article" date="2016" name="Nat. Commun.">
        <title>Ectomycorrhizal ecology is imprinted in the genome of the dominant symbiotic fungus Cenococcum geophilum.</title>
        <authorList>
            <consortium name="DOE Joint Genome Institute"/>
            <person name="Peter M."/>
            <person name="Kohler A."/>
            <person name="Ohm R.A."/>
            <person name="Kuo A."/>
            <person name="Krutzmann J."/>
            <person name="Morin E."/>
            <person name="Arend M."/>
            <person name="Barry K.W."/>
            <person name="Binder M."/>
            <person name="Choi C."/>
            <person name="Clum A."/>
            <person name="Copeland A."/>
            <person name="Grisel N."/>
            <person name="Haridas S."/>
            <person name="Kipfer T."/>
            <person name="LaButti K."/>
            <person name="Lindquist E."/>
            <person name="Lipzen A."/>
            <person name="Maire R."/>
            <person name="Meier B."/>
            <person name="Mihaltcheva S."/>
            <person name="Molinier V."/>
            <person name="Murat C."/>
            <person name="Poggeler S."/>
            <person name="Quandt C.A."/>
            <person name="Sperisen C."/>
            <person name="Tritt A."/>
            <person name="Tisserant E."/>
            <person name="Crous P.W."/>
            <person name="Henrissat B."/>
            <person name="Nehls U."/>
            <person name="Egli S."/>
            <person name="Spatafora J.W."/>
            <person name="Grigoriev I.V."/>
            <person name="Martin F.M."/>
        </authorList>
    </citation>
    <scope>NUCLEOTIDE SEQUENCE [LARGE SCALE GENOMIC DNA]</scope>
    <source>
        <strain evidence="2 3">CBS 207.34</strain>
    </source>
</reference>
<dbReference type="EMBL" id="KV749776">
    <property type="protein sequence ID" value="OCL07846.1"/>
    <property type="molecule type" value="Genomic_DNA"/>
</dbReference>
<evidence type="ECO:0000256" key="1">
    <source>
        <dbReference type="SAM" id="MobiDB-lite"/>
    </source>
</evidence>
<proteinExistence type="predicted"/>
<feature type="region of interest" description="Disordered" evidence="1">
    <location>
        <begin position="87"/>
        <end position="122"/>
    </location>
</feature>
<accession>A0A8E2EZN9</accession>
<gene>
    <name evidence="2" type="ORF">AOQ84DRAFT_52089</name>
</gene>
<organism evidence="2 3">
    <name type="scientific">Glonium stellatum</name>
    <dbReference type="NCBI Taxonomy" id="574774"/>
    <lineage>
        <taxon>Eukaryota</taxon>
        <taxon>Fungi</taxon>
        <taxon>Dikarya</taxon>
        <taxon>Ascomycota</taxon>
        <taxon>Pezizomycotina</taxon>
        <taxon>Dothideomycetes</taxon>
        <taxon>Pleosporomycetidae</taxon>
        <taxon>Gloniales</taxon>
        <taxon>Gloniaceae</taxon>
        <taxon>Glonium</taxon>
    </lineage>
</organism>
<dbReference type="OrthoDB" id="3799196at2759"/>
<sequence>MGVKANDKAEFVQGEAKLDPEQWRRFLKFTNEEAKTIVRTGRGWGDVRPNEKKEILERINNRLREDESPEVDLDIINWRMPKAIRSTSVAENEQIQGELSGSTDQPEKRRLPFDPIRDSMQG</sequence>
<name>A0A8E2EZN9_9PEZI</name>